<evidence type="ECO:0000256" key="3">
    <source>
        <dbReference type="PIRSR" id="PIRSR601461-1"/>
    </source>
</evidence>
<dbReference type="GO" id="GO:0004190">
    <property type="term" value="F:aspartic-type endopeptidase activity"/>
    <property type="evidence" value="ECO:0007669"/>
    <property type="project" value="UniProtKB-KW"/>
</dbReference>
<dbReference type="PANTHER" id="PTHR47966">
    <property type="entry name" value="BETA-SITE APP-CLEAVING ENZYME, ISOFORM A-RELATED"/>
    <property type="match status" value="1"/>
</dbReference>
<dbReference type="SUPFAM" id="SSF50630">
    <property type="entry name" value="Acid proteases"/>
    <property type="match status" value="1"/>
</dbReference>
<evidence type="ECO:0000256" key="5">
    <source>
        <dbReference type="RuleBase" id="RU000454"/>
    </source>
</evidence>
<dbReference type="PROSITE" id="PS00141">
    <property type="entry name" value="ASP_PROTEASE"/>
    <property type="match status" value="2"/>
</dbReference>
<dbReference type="PANTHER" id="PTHR47966:SF51">
    <property type="entry name" value="BETA-SITE APP-CLEAVING ENZYME, ISOFORM A-RELATED"/>
    <property type="match status" value="1"/>
</dbReference>
<dbReference type="InterPro" id="IPR034164">
    <property type="entry name" value="Pepsin-like_dom"/>
</dbReference>
<dbReference type="PRINTS" id="PR00792">
    <property type="entry name" value="PEPSIN"/>
</dbReference>
<organism evidence="8 9">
    <name type="scientific">Mortierella alpina</name>
    <name type="common">Oleaginous fungus</name>
    <name type="synonym">Mortierella renispora</name>
    <dbReference type="NCBI Taxonomy" id="64518"/>
    <lineage>
        <taxon>Eukaryota</taxon>
        <taxon>Fungi</taxon>
        <taxon>Fungi incertae sedis</taxon>
        <taxon>Mucoromycota</taxon>
        <taxon>Mortierellomycotina</taxon>
        <taxon>Mortierellomycetes</taxon>
        <taxon>Mortierellales</taxon>
        <taxon>Mortierellaceae</taxon>
        <taxon>Mortierella</taxon>
    </lineage>
</organism>
<reference evidence="8" key="1">
    <citation type="submission" date="2021-07" db="EMBL/GenBank/DDBJ databases">
        <title>Draft genome of Mortierella alpina, strain LL118, isolated from an aspen leaf litter sample.</title>
        <authorList>
            <person name="Yang S."/>
            <person name="Vinatzer B.A."/>
        </authorList>
    </citation>
    <scope>NUCLEOTIDE SEQUENCE</scope>
    <source>
        <strain evidence="8">LL118</strain>
    </source>
</reference>
<feature type="active site" evidence="3">
    <location>
        <position position="243"/>
    </location>
</feature>
<keyword evidence="5" id="KW-0378">Hydrolase</keyword>
<evidence type="ECO:0000259" key="7">
    <source>
        <dbReference type="PROSITE" id="PS51767"/>
    </source>
</evidence>
<name>A0A9P8CYS0_MORAP</name>
<dbReference type="InterPro" id="IPR033121">
    <property type="entry name" value="PEPTIDASE_A1"/>
</dbReference>
<dbReference type="InterPro" id="IPR001461">
    <property type="entry name" value="Aspartic_peptidase_A1"/>
</dbReference>
<comment type="similarity">
    <text evidence="1 5">Belongs to the peptidase A1 family.</text>
</comment>
<dbReference type="Gene3D" id="2.40.70.10">
    <property type="entry name" value="Acid Proteases"/>
    <property type="match status" value="2"/>
</dbReference>
<comment type="caution">
    <text evidence="8">The sequence shown here is derived from an EMBL/GenBank/DDBJ whole genome shotgun (WGS) entry which is preliminary data.</text>
</comment>
<dbReference type="Proteomes" id="UP000717515">
    <property type="component" value="Unassembled WGS sequence"/>
</dbReference>
<keyword evidence="5" id="KW-0645">Protease</keyword>
<dbReference type="InterPro" id="IPR001969">
    <property type="entry name" value="Aspartic_peptidase_AS"/>
</dbReference>
<sequence>MTGQVNTANQNAAALTRRYLHKRGLSSSIPLTTISGDVMYTVPVSLGTPGQKFNLAIDTGSPVTWVVSSQCTLNECPNITNRFNCAASTTCRDLKSPFNASYVSGDGVQGQYIAESYTLGSLQFTAAAGLVNVDTAPLPAGVDGIMGLWYYAKGGDVPFLNVLKNSTLLAQPQVGIWLQSSPDPKAKTAPGGEITFGGVDTTRFTGDLTYVNCVSNRPWTIPIGGMTVNGRNINVANALGTIDTGTTAMLMPQTVADAINSAIPGSVKSSNQGGLWFLPCSGSTPITITFGGLVVKIPHNTMAMQNNRARATNGAEYCLSAAMFPTGSVVAIEEWLIGDTFLKNVYSVFDFGTNAETGGRIGFALLAENGNNGNGTNTGGGKSGGNTSGGNPSSSTPSAATMASRTLQALAVVAGVAVAML</sequence>
<keyword evidence="4" id="KW-1015">Disulfide bond</keyword>
<accession>A0A9P8CYS0</accession>
<evidence type="ECO:0000256" key="6">
    <source>
        <dbReference type="SAM" id="MobiDB-lite"/>
    </source>
</evidence>
<evidence type="ECO:0000256" key="1">
    <source>
        <dbReference type="ARBA" id="ARBA00007447"/>
    </source>
</evidence>
<evidence type="ECO:0000313" key="8">
    <source>
        <dbReference type="EMBL" id="KAG9325913.1"/>
    </source>
</evidence>
<dbReference type="Pfam" id="PF00026">
    <property type="entry name" value="Asp"/>
    <property type="match status" value="1"/>
</dbReference>
<evidence type="ECO:0000256" key="2">
    <source>
        <dbReference type="ARBA" id="ARBA00022750"/>
    </source>
</evidence>
<protein>
    <recommendedName>
        <fullName evidence="7">Peptidase A1 domain-containing protein</fullName>
    </recommendedName>
</protein>
<dbReference type="AlphaFoldDB" id="A0A9P8CYS0"/>
<feature type="compositionally biased region" description="Low complexity" evidence="6">
    <location>
        <begin position="389"/>
        <end position="398"/>
    </location>
</feature>
<feature type="region of interest" description="Disordered" evidence="6">
    <location>
        <begin position="374"/>
        <end position="400"/>
    </location>
</feature>
<dbReference type="EMBL" id="JAIFTL010000030">
    <property type="protein sequence ID" value="KAG9325913.1"/>
    <property type="molecule type" value="Genomic_DNA"/>
</dbReference>
<proteinExistence type="inferred from homology"/>
<feature type="domain" description="Peptidase A1" evidence="7">
    <location>
        <begin position="40"/>
        <end position="364"/>
    </location>
</feature>
<dbReference type="InterPro" id="IPR021109">
    <property type="entry name" value="Peptidase_aspartic_dom_sf"/>
</dbReference>
<dbReference type="PROSITE" id="PS51767">
    <property type="entry name" value="PEPTIDASE_A1"/>
    <property type="match status" value="1"/>
</dbReference>
<gene>
    <name evidence="8" type="ORF">KVV02_001310</name>
</gene>
<dbReference type="CDD" id="cd05471">
    <property type="entry name" value="pepsin_like"/>
    <property type="match status" value="1"/>
</dbReference>
<keyword evidence="2 5" id="KW-0064">Aspartyl protease</keyword>
<dbReference type="GO" id="GO:0006508">
    <property type="term" value="P:proteolysis"/>
    <property type="evidence" value="ECO:0007669"/>
    <property type="project" value="UniProtKB-KW"/>
</dbReference>
<feature type="disulfide bond" evidence="4">
    <location>
        <begin position="71"/>
        <end position="76"/>
    </location>
</feature>
<evidence type="ECO:0000256" key="4">
    <source>
        <dbReference type="PIRSR" id="PIRSR601461-2"/>
    </source>
</evidence>
<evidence type="ECO:0000313" key="9">
    <source>
        <dbReference type="Proteomes" id="UP000717515"/>
    </source>
</evidence>
<feature type="compositionally biased region" description="Gly residues" evidence="6">
    <location>
        <begin position="374"/>
        <end position="388"/>
    </location>
</feature>
<feature type="active site" evidence="3">
    <location>
        <position position="58"/>
    </location>
</feature>